<dbReference type="AlphaFoldDB" id="A0A2V3J060"/>
<sequence>MPVLLTVQRLVSRQSAVDVGSTSFPAAIRTLASVVASVTMVVTIYLGYKKCFRNRLDSFEAERRREAAHGFPLTSLDQGSNGFEDLVPVYVGEGRYMYISRDEIPRRPQHVVRVNSVHSPRFDADSLKIFEAGPSERQQACAICLEQLEEETVSAGQCLHLMHTNCLASWLRKDINSNCPVCRVRIFESASLESLGERAVGIPSQTAGDGSEMGNVFSVKVVTDDAQDNGHSGESPSEIEPYAQLQQASAGNIGQNTAVSVSADALGNGAERDGSITRPVEERVGGLEQNSWRVVLLEPSKD</sequence>
<dbReference type="InterPro" id="IPR001841">
    <property type="entry name" value="Znf_RING"/>
</dbReference>
<keyword evidence="2 4" id="KW-0863">Zinc-finger</keyword>
<dbReference type="STRING" id="448386.A0A2V3J060"/>
<accession>A0A2V3J060</accession>
<evidence type="ECO:0000256" key="5">
    <source>
        <dbReference type="SAM" id="Phobius"/>
    </source>
</evidence>
<feature type="domain" description="RING-type" evidence="6">
    <location>
        <begin position="141"/>
        <end position="183"/>
    </location>
</feature>
<evidence type="ECO:0000256" key="4">
    <source>
        <dbReference type="PROSITE-ProRule" id="PRU00175"/>
    </source>
</evidence>
<protein>
    <recommendedName>
        <fullName evidence="6">RING-type domain-containing protein</fullName>
    </recommendedName>
</protein>
<keyword evidence="8" id="KW-1185">Reference proteome</keyword>
<dbReference type="GO" id="GO:0061630">
    <property type="term" value="F:ubiquitin protein ligase activity"/>
    <property type="evidence" value="ECO:0007669"/>
    <property type="project" value="TreeGrafter"/>
</dbReference>
<dbReference type="GO" id="GO:0016567">
    <property type="term" value="P:protein ubiquitination"/>
    <property type="evidence" value="ECO:0007669"/>
    <property type="project" value="UniProtKB-UniPathway"/>
</dbReference>
<dbReference type="EMBL" id="NBIV01000020">
    <property type="protein sequence ID" value="PXF47784.1"/>
    <property type="molecule type" value="Genomic_DNA"/>
</dbReference>
<dbReference type="SUPFAM" id="SSF57850">
    <property type="entry name" value="RING/U-box"/>
    <property type="match status" value="1"/>
</dbReference>
<dbReference type="Gene3D" id="3.30.40.10">
    <property type="entry name" value="Zinc/RING finger domain, C3HC4 (zinc finger)"/>
    <property type="match status" value="1"/>
</dbReference>
<dbReference type="OrthoDB" id="8062037at2759"/>
<dbReference type="Pfam" id="PF13639">
    <property type="entry name" value="zf-RING_2"/>
    <property type="match status" value="1"/>
</dbReference>
<gene>
    <name evidence="7" type="ORF">BWQ96_02466</name>
</gene>
<proteinExistence type="predicted"/>
<name>A0A2V3J060_9FLOR</name>
<comment type="caution">
    <text evidence="7">The sequence shown here is derived from an EMBL/GenBank/DDBJ whole genome shotgun (WGS) entry which is preliminary data.</text>
</comment>
<evidence type="ECO:0000256" key="2">
    <source>
        <dbReference type="ARBA" id="ARBA00022771"/>
    </source>
</evidence>
<evidence type="ECO:0000313" key="8">
    <source>
        <dbReference type="Proteomes" id="UP000247409"/>
    </source>
</evidence>
<dbReference type="SMART" id="SM00184">
    <property type="entry name" value="RING"/>
    <property type="match status" value="1"/>
</dbReference>
<organism evidence="7 8">
    <name type="scientific">Gracilariopsis chorda</name>
    <dbReference type="NCBI Taxonomy" id="448386"/>
    <lineage>
        <taxon>Eukaryota</taxon>
        <taxon>Rhodophyta</taxon>
        <taxon>Florideophyceae</taxon>
        <taxon>Rhodymeniophycidae</taxon>
        <taxon>Gracilariales</taxon>
        <taxon>Gracilariaceae</taxon>
        <taxon>Gracilariopsis</taxon>
    </lineage>
</organism>
<dbReference type="Proteomes" id="UP000247409">
    <property type="component" value="Unassembled WGS sequence"/>
</dbReference>
<evidence type="ECO:0000259" key="6">
    <source>
        <dbReference type="PROSITE" id="PS50089"/>
    </source>
</evidence>
<reference evidence="7 8" key="1">
    <citation type="journal article" date="2018" name="Mol. Biol. Evol.">
        <title>Analysis of the draft genome of the red seaweed Gracilariopsis chorda provides insights into genome size evolution in Rhodophyta.</title>
        <authorList>
            <person name="Lee J."/>
            <person name="Yang E.C."/>
            <person name="Graf L."/>
            <person name="Yang J.H."/>
            <person name="Qiu H."/>
            <person name="Zel Zion U."/>
            <person name="Chan C.X."/>
            <person name="Stephens T.G."/>
            <person name="Weber A.P.M."/>
            <person name="Boo G.H."/>
            <person name="Boo S.M."/>
            <person name="Kim K.M."/>
            <person name="Shin Y."/>
            <person name="Jung M."/>
            <person name="Lee S.J."/>
            <person name="Yim H.S."/>
            <person name="Lee J.H."/>
            <person name="Bhattacharya D."/>
            <person name="Yoon H.S."/>
        </authorList>
    </citation>
    <scope>NUCLEOTIDE SEQUENCE [LARGE SCALE GENOMIC DNA]</scope>
    <source>
        <strain evidence="7 8">SKKU-2015</strain>
        <tissue evidence="7">Whole body</tissue>
    </source>
</reference>
<evidence type="ECO:0000256" key="3">
    <source>
        <dbReference type="ARBA" id="ARBA00022833"/>
    </source>
</evidence>
<feature type="transmembrane region" description="Helical" evidence="5">
    <location>
        <begin position="26"/>
        <end position="48"/>
    </location>
</feature>
<dbReference type="InterPro" id="IPR013083">
    <property type="entry name" value="Znf_RING/FYVE/PHD"/>
</dbReference>
<keyword evidence="5" id="KW-1133">Transmembrane helix</keyword>
<evidence type="ECO:0000313" key="7">
    <source>
        <dbReference type="EMBL" id="PXF47784.1"/>
    </source>
</evidence>
<evidence type="ECO:0000256" key="1">
    <source>
        <dbReference type="ARBA" id="ARBA00022723"/>
    </source>
</evidence>
<dbReference type="PANTHER" id="PTHR45969:SF9">
    <property type="entry name" value="RING-TYPE DOMAIN-CONTAINING PROTEIN"/>
    <property type="match status" value="1"/>
</dbReference>
<dbReference type="UniPathway" id="UPA00143"/>
<dbReference type="PROSITE" id="PS50089">
    <property type="entry name" value="ZF_RING_2"/>
    <property type="match status" value="1"/>
</dbReference>
<dbReference type="PANTHER" id="PTHR45969">
    <property type="entry name" value="RING ZINC FINGER PROTEIN-RELATED"/>
    <property type="match status" value="1"/>
</dbReference>
<keyword evidence="3" id="KW-0862">Zinc</keyword>
<keyword evidence="5" id="KW-0812">Transmembrane</keyword>
<dbReference type="CDD" id="cd16448">
    <property type="entry name" value="RING-H2"/>
    <property type="match status" value="1"/>
</dbReference>
<dbReference type="GO" id="GO:0008270">
    <property type="term" value="F:zinc ion binding"/>
    <property type="evidence" value="ECO:0007669"/>
    <property type="project" value="UniProtKB-KW"/>
</dbReference>
<keyword evidence="1" id="KW-0479">Metal-binding</keyword>
<keyword evidence="5" id="KW-0472">Membrane</keyword>